<keyword evidence="6" id="KW-0653">Protein transport</keyword>
<dbReference type="GO" id="GO:0008320">
    <property type="term" value="F:protein transmembrane transporter activity"/>
    <property type="evidence" value="ECO:0007669"/>
    <property type="project" value="TreeGrafter"/>
</dbReference>
<keyword evidence="10 12" id="KW-0472">Membrane</keyword>
<organism evidence="13">
    <name type="scientific">Euplotes harpa</name>
    <dbReference type="NCBI Taxonomy" id="151035"/>
    <lineage>
        <taxon>Eukaryota</taxon>
        <taxon>Sar</taxon>
        <taxon>Alveolata</taxon>
        <taxon>Ciliophora</taxon>
        <taxon>Intramacronucleata</taxon>
        <taxon>Spirotrichea</taxon>
        <taxon>Hypotrichia</taxon>
        <taxon>Euplotida</taxon>
        <taxon>Euplotidae</taxon>
        <taxon>Euplotes</taxon>
    </lineage>
</organism>
<dbReference type="AlphaFoldDB" id="A0A7S3J3Y2"/>
<dbReference type="PANTHER" id="PTHR10485">
    <property type="entry name" value="MITOCHONDRIAL IMPORT INNER MEMBRANE TRANSLOCASE SUBUNIT TIM-17"/>
    <property type="match status" value="1"/>
</dbReference>
<sequence>MWGGCFSSFDCLMIWYRQKDDPWNAVVSGFLTGGVLAIRGGANLAFKNALIGGVILGLIEGISIIMQSVMARRQFMMIEQMQKEQIEKMKLAAAQQRNPWEVNFDEKESYGTGGFDGSKSSGTSYSF</sequence>
<evidence type="ECO:0000256" key="12">
    <source>
        <dbReference type="SAM" id="Phobius"/>
    </source>
</evidence>
<dbReference type="GO" id="GO:0005744">
    <property type="term" value="C:TIM23 mitochondrial import inner membrane translocase complex"/>
    <property type="evidence" value="ECO:0007669"/>
    <property type="project" value="TreeGrafter"/>
</dbReference>
<evidence type="ECO:0000256" key="1">
    <source>
        <dbReference type="ARBA" id="ARBA00004448"/>
    </source>
</evidence>
<evidence type="ECO:0000256" key="4">
    <source>
        <dbReference type="ARBA" id="ARBA00022692"/>
    </source>
</evidence>
<dbReference type="Pfam" id="PF02466">
    <property type="entry name" value="Tim17"/>
    <property type="match status" value="1"/>
</dbReference>
<feature type="transmembrane region" description="Helical" evidence="12">
    <location>
        <begin position="48"/>
        <end position="71"/>
    </location>
</feature>
<name>A0A7S3J3Y2_9SPIT</name>
<evidence type="ECO:0000256" key="3">
    <source>
        <dbReference type="ARBA" id="ARBA00022448"/>
    </source>
</evidence>
<feature type="compositionally biased region" description="Polar residues" evidence="11">
    <location>
        <begin position="118"/>
        <end position="127"/>
    </location>
</feature>
<evidence type="ECO:0000256" key="10">
    <source>
        <dbReference type="ARBA" id="ARBA00023136"/>
    </source>
</evidence>
<evidence type="ECO:0000256" key="6">
    <source>
        <dbReference type="ARBA" id="ARBA00022927"/>
    </source>
</evidence>
<evidence type="ECO:0000256" key="7">
    <source>
        <dbReference type="ARBA" id="ARBA00022989"/>
    </source>
</evidence>
<protein>
    <submittedName>
        <fullName evidence="13">Uncharacterized protein</fullName>
    </submittedName>
</protein>
<evidence type="ECO:0000256" key="11">
    <source>
        <dbReference type="SAM" id="MobiDB-lite"/>
    </source>
</evidence>
<keyword evidence="5" id="KW-0999">Mitochondrion inner membrane</keyword>
<keyword evidence="7 12" id="KW-1133">Transmembrane helix</keyword>
<reference evidence="13" key="1">
    <citation type="submission" date="2021-01" db="EMBL/GenBank/DDBJ databases">
        <authorList>
            <person name="Corre E."/>
            <person name="Pelletier E."/>
            <person name="Niang G."/>
            <person name="Scheremetjew M."/>
            <person name="Finn R."/>
            <person name="Kale V."/>
            <person name="Holt S."/>
            <person name="Cochrane G."/>
            <person name="Meng A."/>
            <person name="Brown T."/>
            <person name="Cohen L."/>
        </authorList>
    </citation>
    <scope>NUCLEOTIDE SEQUENCE</scope>
    <source>
        <strain evidence="13">FSP1.4</strain>
    </source>
</reference>
<dbReference type="GO" id="GO:0030150">
    <property type="term" value="P:protein import into mitochondrial matrix"/>
    <property type="evidence" value="ECO:0007669"/>
    <property type="project" value="TreeGrafter"/>
</dbReference>
<accession>A0A7S3J3Y2</accession>
<dbReference type="PANTHER" id="PTHR10485:SF0">
    <property type="entry name" value="AT05822P-RELATED"/>
    <property type="match status" value="1"/>
</dbReference>
<feature type="transmembrane region" description="Helical" evidence="12">
    <location>
        <begin position="23"/>
        <end position="42"/>
    </location>
</feature>
<dbReference type="EMBL" id="HBII01009653">
    <property type="protein sequence ID" value="CAE0345210.1"/>
    <property type="molecule type" value="Transcribed_RNA"/>
</dbReference>
<evidence type="ECO:0000256" key="5">
    <source>
        <dbReference type="ARBA" id="ARBA00022792"/>
    </source>
</evidence>
<proteinExistence type="inferred from homology"/>
<evidence type="ECO:0000256" key="2">
    <source>
        <dbReference type="ARBA" id="ARBA00008444"/>
    </source>
</evidence>
<evidence type="ECO:0000256" key="8">
    <source>
        <dbReference type="ARBA" id="ARBA00023010"/>
    </source>
</evidence>
<evidence type="ECO:0000313" key="13">
    <source>
        <dbReference type="EMBL" id="CAE0345210.1"/>
    </source>
</evidence>
<comment type="subcellular location">
    <subcellularLocation>
        <location evidence="1">Mitochondrion inner membrane</location>
        <topology evidence="1">Multi-pass membrane protein</topology>
    </subcellularLocation>
</comment>
<evidence type="ECO:0000256" key="9">
    <source>
        <dbReference type="ARBA" id="ARBA00023128"/>
    </source>
</evidence>
<comment type="similarity">
    <text evidence="2">Belongs to the Tim17/Tim22/Tim23 family.</text>
</comment>
<keyword evidence="3" id="KW-0813">Transport</keyword>
<feature type="region of interest" description="Disordered" evidence="11">
    <location>
        <begin position="108"/>
        <end position="127"/>
    </location>
</feature>
<gene>
    <name evidence="13" type="ORF">EHAR0213_LOCUS4119</name>
</gene>
<keyword evidence="9" id="KW-0496">Mitochondrion</keyword>
<keyword evidence="4 12" id="KW-0812">Transmembrane</keyword>
<keyword evidence="8" id="KW-0811">Translocation</keyword>